<comment type="caution">
    <text evidence="1">The sequence shown here is derived from an EMBL/GenBank/DDBJ whole genome shotgun (WGS) entry which is preliminary data.</text>
</comment>
<dbReference type="Proteomes" id="UP000011572">
    <property type="component" value="Unassembled WGS sequence"/>
</dbReference>
<protein>
    <submittedName>
        <fullName evidence="1">Uncharacterized protein</fullName>
    </submittedName>
</protein>
<gene>
    <name evidence="1" type="ORF">C473_05927</name>
</gene>
<dbReference type="EMBL" id="AOIW01000041">
    <property type="protein sequence ID" value="ELZ34307.1"/>
    <property type="molecule type" value="Genomic_DNA"/>
</dbReference>
<sequence length="88" mass="9113">MVIEASGFDVESLELAADGEEANAISAGTSLKAEDYSNVDNLPKLGQPDAVDVNMTIETKESTGNVGGTLTIHFATGGNRDDLADVLD</sequence>
<reference evidence="1 2" key="1">
    <citation type="journal article" date="2014" name="PLoS Genet.">
        <title>Phylogenetically driven sequencing of extremely halophilic archaea reveals strategies for static and dynamic osmo-response.</title>
        <authorList>
            <person name="Becker E.A."/>
            <person name="Seitzer P.M."/>
            <person name="Tritt A."/>
            <person name="Larsen D."/>
            <person name="Krusor M."/>
            <person name="Yao A.I."/>
            <person name="Wu D."/>
            <person name="Madern D."/>
            <person name="Eisen J.A."/>
            <person name="Darling A.E."/>
            <person name="Facciotti M.T."/>
        </authorList>
    </citation>
    <scope>NUCLEOTIDE SEQUENCE [LARGE SCALE GENOMIC DNA]</scope>
    <source>
        <strain evidence="1 2">JCM 10247</strain>
    </source>
</reference>
<evidence type="ECO:0000313" key="2">
    <source>
        <dbReference type="Proteomes" id="UP000011572"/>
    </source>
</evidence>
<dbReference type="RefSeq" id="WP_007344886.1">
    <property type="nucleotide sequence ID" value="NZ_AOIW01000041.1"/>
</dbReference>
<evidence type="ECO:0000313" key="1">
    <source>
        <dbReference type="EMBL" id="ELZ34307.1"/>
    </source>
</evidence>
<dbReference type="PATRIC" id="fig|1227486.3.peg.1102"/>
<accession>M0DHU8</accession>
<proteinExistence type="predicted"/>
<organism evidence="1 2">
    <name type="scientific">Halorubrum distributum JCM 10247</name>
    <dbReference type="NCBI Taxonomy" id="1227486"/>
    <lineage>
        <taxon>Archaea</taxon>
        <taxon>Methanobacteriati</taxon>
        <taxon>Methanobacteriota</taxon>
        <taxon>Stenosarchaea group</taxon>
        <taxon>Halobacteria</taxon>
        <taxon>Halobacteriales</taxon>
        <taxon>Haloferacaceae</taxon>
        <taxon>Halorubrum</taxon>
        <taxon>Halorubrum distributum group</taxon>
    </lineage>
</organism>
<dbReference type="AlphaFoldDB" id="M0DHU8"/>
<name>M0DHU8_9EURY</name>